<name>A0AAN8HGT6_9TELE</name>
<feature type="region of interest" description="Disordered" evidence="1">
    <location>
        <begin position="23"/>
        <end position="53"/>
    </location>
</feature>
<protein>
    <submittedName>
        <fullName evidence="2">Uncharacterized protein</fullName>
    </submittedName>
</protein>
<reference evidence="2 3" key="1">
    <citation type="journal article" date="2023" name="Mol. Biol. Evol.">
        <title>Genomics of Secondarily Temperate Adaptation in the Only Non-Antarctic Icefish.</title>
        <authorList>
            <person name="Rivera-Colon A.G."/>
            <person name="Rayamajhi N."/>
            <person name="Minhas B.F."/>
            <person name="Madrigal G."/>
            <person name="Bilyk K.T."/>
            <person name="Yoon V."/>
            <person name="Hune M."/>
            <person name="Gregory S."/>
            <person name="Cheng C.H.C."/>
            <person name="Catchen J.M."/>
        </authorList>
    </citation>
    <scope>NUCLEOTIDE SEQUENCE [LARGE SCALE GENOMIC DNA]</scope>
    <source>
        <strain evidence="2">JC2023a</strain>
    </source>
</reference>
<accession>A0AAN8HGT6</accession>
<evidence type="ECO:0000256" key="1">
    <source>
        <dbReference type="SAM" id="MobiDB-lite"/>
    </source>
</evidence>
<dbReference type="Proteomes" id="UP001335648">
    <property type="component" value="Unassembled WGS sequence"/>
</dbReference>
<feature type="compositionally biased region" description="Acidic residues" evidence="1">
    <location>
        <begin position="28"/>
        <end position="38"/>
    </location>
</feature>
<keyword evidence="3" id="KW-1185">Reference proteome</keyword>
<dbReference type="EMBL" id="JAULUE010002046">
    <property type="protein sequence ID" value="KAK5914842.1"/>
    <property type="molecule type" value="Genomic_DNA"/>
</dbReference>
<evidence type="ECO:0000313" key="3">
    <source>
        <dbReference type="Proteomes" id="UP001335648"/>
    </source>
</evidence>
<sequence>MLWFSVQNVVKVGRAIGPRHVRFREEDQGGTEAEEEGDIMTGSAADKDKYGPNTIEEETQQHLYLQ</sequence>
<dbReference type="AlphaFoldDB" id="A0AAN8HGT6"/>
<gene>
    <name evidence="2" type="ORF">CesoFtcFv8_000490</name>
</gene>
<organism evidence="2 3">
    <name type="scientific">Champsocephalus esox</name>
    <name type="common">pike icefish</name>
    <dbReference type="NCBI Taxonomy" id="159716"/>
    <lineage>
        <taxon>Eukaryota</taxon>
        <taxon>Metazoa</taxon>
        <taxon>Chordata</taxon>
        <taxon>Craniata</taxon>
        <taxon>Vertebrata</taxon>
        <taxon>Euteleostomi</taxon>
        <taxon>Actinopterygii</taxon>
        <taxon>Neopterygii</taxon>
        <taxon>Teleostei</taxon>
        <taxon>Neoteleostei</taxon>
        <taxon>Acanthomorphata</taxon>
        <taxon>Eupercaria</taxon>
        <taxon>Perciformes</taxon>
        <taxon>Notothenioidei</taxon>
        <taxon>Channichthyidae</taxon>
        <taxon>Champsocephalus</taxon>
    </lineage>
</organism>
<comment type="caution">
    <text evidence="2">The sequence shown here is derived from an EMBL/GenBank/DDBJ whole genome shotgun (WGS) entry which is preliminary data.</text>
</comment>
<evidence type="ECO:0000313" key="2">
    <source>
        <dbReference type="EMBL" id="KAK5914842.1"/>
    </source>
</evidence>
<proteinExistence type="predicted"/>